<keyword evidence="1" id="KW-1133">Transmembrane helix</keyword>
<dbReference type="Proteomes" id="UP000887013">
    <property type="component" value="Unassembled WGS sequence"/>
</dbReference>
<gene>
    <name evidence="2" type="ORF">NPIL_366731</name>
</gene>
<proteinExistence type="predicted"/>
<evidence type="ECO:0000256" key="1">
    <source>
        <dbReference type="SAM" id="Phobius"/>
    </source>
</evidence>
<accession>A0A8X6QHS3</accession>
<keyword evidence="1" id="KW-0472">Membrane</keyword>
<keyword evidence="3" id="KW-1185">Reference proteome</keyword>
<dbReference type="AlphaFoldDB" id="A0A8X6QHS3"/>
<name>A0A8X6QHS3_NEPPI</name>
<keyword evidence="1" id="KW-0812">Transmembrane</keyword>
<sequence>MEAPEVLLVLSVDLHFVYGMFIGLCNVMLRTSSFSMNQGELISPDFVFRILMPHSEKRVCRILFIVYSWLDSDMVELTSYYNMNINAVVDKMTLLEIGFYELWG</sequence>
<dbReference type="EMBL" id="BMAW01032926">
    <property type="protein sequence ID" value="GFU27779.1"/>
    <property type="molecule type" value="Genomic_DNA"/>
</dbReference>
<feature type="transmembrane region" description="Helical" evidence="1">
    <location>
        <begin position="6"/>
        <end position="29"/>
    </location>
</feature>
<comment type="caution">
    <text evidence="2">The sequence shown here is derived from an EMBL/GenBank/DDBJ whole genome shotgun (WGS) entry which is preliminary data.</text>
</comment>
<evidence type="ECO:0000313" key="3">
    <source>
        <dbReference type="Proteomes" id="UP000887013"/>
    </source>
</evidence>
<evidence type="ECO:0000313" key="2">
    <source>
        <dbReference type="EMBL" id="GFU27779.1"/>
    </source>
</evidence>
<reference evidence="2" key="1">
    <citation type="submission" date="2020-08" db="EMBL/GenBank/DDBJ databases">
        <title>Multicomponent nature underlies the extraordinary mechanical properties of spider dragline silk.</title>
        <authorList>
            <person name="Kono N."/>
            <person name="Nakamura H."/>
            <person name="Mori M."/>
            <person name="Yoshida Y."/>
            <person name="Ohtoshi R."/>
            <person name="Malay A.D."/>
            <person name="Moran D.A.P."/>
            <person name="Tomita M."/>
            <person name="Numata K."/>
            <person name="Arakawa K."/>
        </authorList>
    </citation>
    <scope>NUCLEOTIDE SEQUENCE</scope>
</reference>
<protein>
    <submittedName>
        <fullName evidence="2">Uncharacterized protein</fullName>
    </submittedName>
</protein>
<organism evidence="2 3">
    <name type="scientific">Nephila pilipes</name>
    <name type="common">Giant wood spider</name>
    <name type="synonym">Nephila maculata</name>
    <dbReference type="NCBI Taxonomy" id="299642"/>
    <lineage>
        <taxon>Eukaryota</taxon>
        <taxon>Metazoa</taxon>
        <taxon>Ecdysozoa</taxon>
        <taxon>Arthropoda</taxon>
        <taxon>Chelicerata</taxon>
        <taxon>Arachnida</taxon>
        <taxon>Araneae</taxon>
        <taxon>Araneomorphae</taxon>
        <taxon>Entelegynae</taxon>
        <taxon>Araneoidea</taxon>
        <taxon>Nephilidae</taxon>
        <taxon>Nephila</taxon>
    </lineage>
</organism>